<protein>
    <recommendedName>
        <fullName evidence="2">FAS1 domain-containing protein</fullName>
    </recommendedName>
</protein>
<dbReference type="PROSITE" id="PS50213">
    <property type="entry name" value="FAS1"/>
    <property type="match status" value="3"/>
</dbReference>
<feature type="domain" description="FAS1" evidence="2">
    <location>
        <begin position="363"/>
        <end position="495"/>
    </location>
</feature>
<dbReference type="InterPro" id="IPR050904">
    <property type="entry name" value="Adhesion/Biosynth-related"/>
</dbReference>
<keyword evidence="1" id="KW-0732">Signal</keyword>
<proteinExistence type="predicted"/>
<dbReference type="PANTHER" id="PTHR10900:SF124">
    <property type="entry name" value="FI05614P"/>
    <property type="match status" value="1"/>
</dbReference>
<dbReference type="PANTHER" id="PTHR10900">
    <property type="entry name" value="PERIOSTIN-RELATED"/>
    <property type="match status" value="1"/>
</dbReference>
<gene>
    <name evidence="3" type="primary">Acey_s0314.g2226</name>
    <name evidence="3" type="ORF">Y032_0314g2226</name>
</gene>
<evidence type="ECO:0000259" key="2">
    <source>
        <dbReference type="PROSITE" id="PS50213"/>
    </source>
</evidence>
<keyword evidence="4" id="KW-1185">Reference proteome</keyword>
<dbReference type="STRING" id="53326.A0A016S1S5"/>
<dbReference type="SUPFAM" id="SSF82153">
    <property type="entry name" value="FAS1 domain"/>
    <property type="match status" value="3"/>
</dbReference>
<dbReference type="InterPro" id="IPR036378">
    <property type="entry name" value="FAS1_dom_sf"/>
</dbReference>
<dbReference type="Proteomes" id="UP000024635">
    <property type="component" value="Unassembled WGS sequence"/>
</dbReference>
<organism evidence="3 4">
    <name type="scientific">Ancylostoma ceylanicum</name>
    <dbReference type="NCBI Taxonomy" id="53326"/>
    <lineage>
        <taxon>Eukaryota</taxon>
        <taxon>Metazoa</taxon>
        <taxon>Ecdysozoa</taxon>
        <taxon>Nematoda</taxon>
        <taxon>Chromadorea</taxon>
        <taxon>Rhabditida</taxon>
        <taxon>Rhabditina</taxon>
        <taxon>Rhabditomorpha</taxon>
        <taxon>Strongyloidea</taxon>
        <taxon>Ancylostomatidae</taxon>
        <taxon>Ancylostomatinae</taxon>
        <taxon>Ancylostoma</taxon>
    </lineage>
</organism>
<accession>A0A016S1S5</accession>
<name>A0A016S1S5_9BILA</name>
<dbReference type="InterPro" id="IPR000782">
    <property type="entry name" value="FAS1_domain"/>
</dbReference>
<reference evidence="4" key="1">
    <citation type="journal article" date="2015" name="Nat. Genet.">
        <title>The genome and transcriptome of the zoonotic hookworm Ancylostoma ceylanicum identify infection-specific gene families.</title>
        <authorList>
            <person name="Schwarz E.M."/>
            <person name="Hu Y."/>
            <person name="Antoshechkin I."/>
            <person name="Miller M.M."/>
            <person name="Sternberg P.W."/>
            <person name="Aroian R.V."/>
        </authorList>
    </citation>
    <scope>NUCLEOTIDE SEQUENCE</scope>
    <source>
        <strain evidence="4">HY135</strain>
    </source>
</reference>
<dbReference type="Pfam" id="PF02469">
    <property type="entry name" value="Fasciclin"/>
    <property type="match status" value="3"/>
</dbReference>
<feature type="domain" description="FAS1" evidence="2">
    <location>
        <begin position="237"/>
        <end position="359"/>
    </location>
</feature>
<feature type="chain" id="PRO_5001486005" description="FAS1 domain-containing protein" evidence="1">
    <location>
        <begin position="19"/>
        <end position="785"/>
    </location>
</feature>
<evidence type="ECO:0000256" key="1">
    <source>
        <dbReference type="SAM" id="SignalP"/>
    </source>
</evidence>
<feature type="domain" description="FAS1" evidence="2">
    <location>
        <begin position="628"/>
        <end position="761"/>
    </location>
</feature>
<evidence type="ECO:0000313" key="3">
    <source>
        <dbReference type="EMBL" id="EYB84548.1"/>
    </source>
</evidence>
<comment type="caution">
    <text evidence="3">The sequence shown here is derived from an EMBL/GenBank/DDBJ whole genome shotgun (WGS) entry which is preliminary data.</text>
</comment>
<dbReference type="Gene3D" id="2.30.180.10">
    <property type="entry name" value="FAS1 domain"/>
    <property type="match status" value="3"/>
</dbReference>
<feature type="signal peptide" evidence="1">
    <location>
        <begin position="1"/>
        <end position="18"/>
    </location>
</feature>
<dbReference type="SMART" id="SM00554">
    <property type="entry name" value="FAS1"/>
    <property type="match status" value="4"/>
</dbReference>
<dbReference type="AlphaFoldDB" id="A0A016S1S5"/>
<dbReference type="OrthoDB" id="286301at2759"/>
<sequence>MLLTKLLLCLLLTTSTYAKCSICSLLSDYYDDTPSVRTVESARDSGERFRPSSSASSEQQMIRSIGRFSDLTSSLFGNLFGLINERAAHLFSIVQYSYPELSRMKLSFLQRICVSSSDGSSPLIGRGRVTPTVEKPAAESKEKVTDHLFDLFDSIGSGIMQMSRLEGPHICTRESTKKWPADGKSLRSEKRCQRFREANKCVDRRTDSKITVETTRVEECCDGYETRDIFKHGCPIESSLLSMEDVLEAVNSSLWTLARGVGLEQELDKNDVTVFASPGNEDKVADAKSYVLNRIVPGKYRPYEWTDGAVLETVGGKELVVTQSEDAFGSVRSYVNCVPLNSTSVRTKNGVVHVVSADVVPAAETVLAALEGDPRFTSFVSILSEDLRALLTSNESFTVFAPSDKVLSSLSDSLIKDIKERMGCAADFARSHVVTGSYCSSQLFYRRLSALTGSQIDARTQIKSGERVTNIGRARIVGPEVFAKNGVVHMIDDILFSDELLSWREHLEAFNRELAAAMENVVKNSTEPLTIFVPPSDNETLSNEMAKNHVVIGEVLEDFQRPSTLTTEAGSVMFTGYSRHTSPIWMRISVQPERRQRGQIACSRITQESVRGCRSILQFIDKPLPLVHDNFESFLAKRNDLSKFYRLWRDTSLNASLTDDKLLTAFVPSDDAFSNNDFKRLISDRKLADIFVRRHIVEEPLCNFDLRRHSGEIRIQTYANLNGEGLRPTQSDGEIFIDGARVEESEIVLSNGVVYVLDSIIVRNHDTTQPGSNRRRTINLLDVIP</sequence>
<evidence type="ECO:0000313" key="4">
    <source>
        <dbReference type="Proteomes" id="UP000024635"/>
    </source>
</evidence>
<dbReference type="EMBL" id="JARK01001650">
    <property type="protein sequence ID" value="EYB84548.1"/>
    <property type="molecule type" value="Genomic_DNA"/>
</dbReference>